<reference evidence="1 2" key="1">
    <citation type="journal article" date="2019" name="ISME J.">
        <title>Candidatus Macondimonas diazotrophica, a novel gammaproteobacterial genus dominating crude-oil-contaminated coastal sediments.</title>
        <authorList>
            <person name="Karthikeyan S."/>
            <person name="Konstantinidis K."/>
        </authorList>
    </citation>
    <scope>NUCLEOTIDE SEQUENCE [LARGE SCALE GENOMIC DNA]</scope>
    <source>
        <strain evidence="1 2">KTK01</strain>
    </source>
</reference>
<accession>A0A4Z0F583</accession>
<comment type="caution">
    <text evidence="1">The sequence shown here is derived from an EMBL/GenBank/DDBJ whole genome shotgun (WGS) entry which is preliminary data.</text>
</comment>
<evidence type="ECO:0008006" key="3">
    <source>
        <dbReference type="Google" id="ProtNLM"/>
    </source>
</evidence>
<dbReference type="AlphaFoldDB" id="A0A4Z0F583"/>
<organism evidence="1 2">
    <name type="scientific">Candidatus Macondimonas diazotrophica</name>
    <dbReference type="NCBI Taxonomy" id="2305248"/>
    <lineage>
        <taxon>Bacteria</taxon>
        <taxon>Pseudomonadati</taxon>
        <taxon>Pseudomonadota</taxon>
        <taxon>Gammaproteobacteria</taxon>
        <taxon>Chromatiales</taxon>
        <taxon>Ectothiorhodospiraceae</taxon>
        <taxon>Candidatus Macondimonas</taxon>
    </lineage>
</organism>
<sequence length="729" mass="82825">MDTKNLLESYIKEKTKKYNDLPEVITKGMEIITGQVPEKLKLAVVLSELVTFCSHLRKSAELGDGTKVPSNAFVFALSASGTAKDRSVNACRAALSSAYEHLETMRIQHAEEEARIKDPIDWKEHYKKPCELHTGLGTVEGLVRHFKEISRSLLGAGYVMSSEIGTELQTNPDITNIIKMLSISYDLGNVPAKVLKDTKSQIGKINNLPVNLMFFGSQEAILYDKSIKDKFKNVFNTQLARRSMFFFTPDPILPKEYKSIDSLYEDKEKERNRAKEAVRYIDRLFTDIAKRTTQQPLKLNPDTQKLFDVYLEYNNRIAEEIPNAYPISKLSRKHKQWLALKLATSLSIIYNEPDVSEKCYALAINIIEYFSSDLLQFEKELIKNPYELLVSMCNANETEGELFISAHELKKLGYLSGSGAVKPKINDLATMANSCDERGIYEASEEGIYFSKLQKTDSVGVSYIIYESSLKDEKLKEFINKRSSKGYEYYECAFEELEDLLAEKAAFSPFEYENGIRSKETLKHRTGFIVIDIDKSKLTDEEAHILLSDYNHFIVRTSNPNNDSKFRILLQLDSEVVIVPDMWRHFIRALGDELGFIIDTIPQSSMCISYGSDRRVLKQLNGSPIEVKPLMAAASKYSKVKTVETKELPSADKKQKLSNMRDTFSFAFEASNGSKSTKLYAALCKAIALGADKKYVRNLAESVGNYWSPPMDKERLENTLIIPALRRME</sequence>
<evidence type="ECO:0000313" key="2">
    <source>
        <dbReference type="Proteomes" id="UP000297890"/>
    </source>
</evidence>
<dbReference type="Proteomes" id="UP000297890">
    <property type="component" value="Unassembled WGS sequence"/>
</dbReference>
<gene>
    <name evidence="1" type="ORF">E4680_12495</name>
</gene>
<dbReference type="EMBL" id="SRIO01000023">
    <property type="protein sequence ID" value="TFZ81428.1"/>
    <property type="molecule type" value="Genomic_DNA"/>
</dbReference>
<name>A0A4Z0F583_9GAMM</name>
<dbReference type="OrthoDB" id="5492442at2"/>
<protein>
    <recommendedName>
        <fullName evidence="3">DUF3987 domain-containing protein</fullName>
    </recommendedName>
</protein>
<proteinExistence type="predicted"/>
<evidence type="ECO:0000313" key="1">
    <source>
        <dbReference type="EMBL" id="TFZ81428.1"/>
    </source>
</evidence>
<dbReference type="RefSeq" id="WP_135282754.1">
    <property type="nucleotide sequence ID" value="NZ_SRIO01000023.1"/>
</dbReference>
<keyword evidence="2" id="KW-1185">Reference proteome</keyword>